<comment type="catalytic activity">
    <reaction evidence="9">
        <text>a quinone + NADH + 5 H(+)(in) = a quinol + NAD(+) + 4 H(+)(out)</text>
        <dbReference type="Rhea" id="RHEA:57888"/>
        <dbReference type="ChEBI" id="CHEBI:15378"/>
        <dbReference type="ChEBI" id="CHEBI:24646"/>
        <dbReference type="ChEBI" id="CHEBI:57540"/>
        <dbReference type="ChEBI" id="CHEBI:57945"/>
        <dbReference type="ChEBI" id="CHEBI:132124"/>
    </reaction>
</comment>
<dbReference type="eggNOG" id="COG1905">
    <property type="taxonomic scope" value="Bacteria"/>
</dbReference>
<evidence type="ECO:0000256" key="5">
    <source>
        <dbReference type="ARBA" id="ARBA00023004"/>
    </source>
</evidence>
<dbReference type="GO" id="GO:0003954">
    <property type="term" value="F:NADH dehydrogenase activity"/>
    <property type="evidence" value="ECO:0007669"/>
    <property type="project" value="TreeGrafter"/>
</dbReference>
<dbReference type="GO" id="GO:0022890">
    <property type="term" value="F:inorganic cation transmembrane transporter activity"/>
    <property type="evidence" value="ECO:0007669"/>
    <property type="project" value="UniProtKB-ARBA"/>
</dbReference>
<dbReference type="InterPro" id="IPR042128">
    <property type="entry name" value="NuoE_dom"/>
</dbReference>
<comment type="caution">
    <text evidence="12">The sequence shown here is derived from an EMBL/GenBank/DDBJ whole genome shotgun (WGS) entry which is preliminary data.</text>
</comment>
<dbReference type="GO" id="GO:0022804">
    <property type="term" value="F:active transmembrane transporter activity"/>
    <property type="evidence" value="ECO:0007669"/>
    <property type="project" value="UniProtKB-ARBA"/>
</dbReference>
<dbReference type="Gene3D" id="3.40.30.10">
    <property type="entry name" value="Glutaredoxin"/>
    <property type="match status" value="1"/>
</dbReference>
<dbReference type="PIRSF" id="PIRSF000216">
    <property type="entry name" value="NADH_DH_24kDa"/>
    <property type="match status" value="1"/>
</dbReference>
<name>K9HQX7_9PROT</name>
<dbReference type="SUPFAM" id="SSF52833">
    <property type="entry name" value="Thioredoxin-like"/>
    <property type="match status" value="1"/>
</dbReference>
<feature type="binding site" evidence="10">
    <location>
        <position position="141"/>
    </location>
    <ligand>
        <name>[2Fe-2S] cluster</name>
        <dbReference type="ChEBI" id="CHEBI:190135"/>
    </ligand>
</feature>
<evidence type="ECO:0000256" key="1">
    <source>
        <dbReference type="ARBA" id="ARBA00010643"/>
    </source>
</evidence>
<keyword evidence="13" id="KW-1185">Reference proteome</keyword>
<evidence type="ECO:0000256" key="4">
    <source>
        <dbReference type="ARBA" id="ARBA00022967"/>
    </source>
</evidence>
<dbReference type="GO" id="GO:0031090">
    <property type="term" value="C:organelle membrane"/>
    <property type="evidence" value="ECO:0007669"/>
    <property type="project" value="UniProtKB-ARBA"/>
</dbReference>
<keyword evidence="5 10" id="KW-0408">Iron</keyword>
<feature type="region of interest" description="Disordered" evidence="11">
    <location>
        <begin position="170"/>
        <end position="206"/>
    </location>
</feature>
<dbReference type="InterPro" id="IPR002023">
    <property type="entry name" value="NuoE-like"/>
</dbReference>
<feature type="binding site" evidence="10">
    <location>
        <position position="137"/>
    </location>
    <ligand>
        <name>[2Fe-2S] cluster</name>
        <dbReference type="ChEBI" id="CHEBI:190135"/>
    </ligand>
</feature>
<dbReference type="GO" id="GO:0008324">
    <property type="term" value="F:monoatomic cation transmembrane transporter activity"/>
    <property type="evidence" value="ECO:0007669"/>
    <property type="project" value="UniProtKB-ARBA"/>
</dbReference>
<comment type="cofactor">
    <cofactor evidence="8">
        <name>[2Fe-2S] cluster</name>
        <dbReference type="ChEBI" id="CHEBI:190135"/>
    </cofactor>
</comment>
<dbReference type="FunFam" id="3.40.30.10:FF:000022">
    <property type="entry name" value="NADH dehydrogenase flavoprotein 2, mitochondrial"/>
    <property type="match status" value="1"/>
</dbReference>
<feature type="binding site" evidence="10">
    <location>
        <position position="101"/>
    </location>
    <ligand>
        <name>[2Fe-2S] cluster</name>
        <dbReference type="ChEBI" id="CHEBI:190135"/>
    </ligand>
</feature>
<keyword evidence="2 10" id="KW-0001">2Fe-2S</keyword>
<dbReference type="Proteomes" id="UP000009881">
    <property type="component" value="Unassembled WGS sequence"/>
</dbReference>
<evidence type="ECO:0000256" key="8">
    <source>
        <dbReference type="ARBA" id="ARBA00034078"/>
    </source>
</evidence>
<dbReference type="PANTHER" id="PTHR10371">
    <property type="entry name" value="NADH DEHYDROGENASE UBIQUINONE FLAVOPROTEIN 2, MITOCHONDRIAL"/>
    <property type="match status" value="1"/>
</dbReference>
<keyword evidence="4" id="KW-1278">Translocase</keyword>
<evidence type="ECO:0000256" key="6">
    <source>
        <dbReference type="ARBA" id="ARBA00023014"/>
    </source>
</evidence>
<keyword evidence="12" id="KW-0830">Ubiquinone</keyword>
<dbReference type="GO" id="GO:1902494">
    <property type="term" value="C:catalytic complex"/>
    <property type="evidence" value="ECO:0007669"/>
    <property type="project" value="UniProtKB-ARBA"/>
</dbReference>
<dbReference type="EMBL" id="ANHY01000007">
    <property type="protein sequence ID" value="EKV30851.1"/>
    <property type="molecule type" value="Genomic_DNA"/>
</dbReference>
<dbReference type="Gene3D" id="1.10.10.1590">
    <property type="entry name" value="NADH-quinone oxidoreductase subunit E"/>
    <property type="match status" value="1"/>
</dbReference>
<dbReference type="NCBIfam" id="NF005725">
    <property type="entry name" value="PRK07539.1-5"/>
    <property type="match status" value="1"/>
</dbReference>
<comment type="similarity">
    <text evidence="1">Belongs to the complex I 24 kDa subunit family.</text>
</comment>
<proteinExistence type="inferred from homology"/>
<keyword evidence="3 10" id="KW-0479">Metal-binding</keyword>
<keyword evidence="7" id="KW-0520">NAD</keyword>
<dbReference type="InterPro" id="IPR041921">
    <property type="entry name" value="NuoE_N"/>
</dbReference>
<evidence type="ECO:0000256" key="11">
    <source>
        <dbReference type="SAM" id="MobiDB-lite"/>
    </source>
</evidence>
<evidence type="ECO:0000256" key="2">
    <source>
        <dbReference type="ARBA" id="ARBA00022714"/>
    </source>
</evidence>
<dbReference type="GO" id="GO:0098796">
    <property type="term" value="C:membrane protein complex"/>
    <property type="evidence" value="ECO:0007669"/>
    <property type="project" value="UniProtKB-ARBA"/>
</dbReference>
<accession>K9HQX7</accession>
<dbReference type="GO" id="GO:0031967">
    <property type="term" value="C:organelle envelope"/>
    <property type="evidence" value="ECO:0007669"/>
    <property type="project" value="UniProtKB-ARBA"/>
</dbReference>
<dbReference type="InterPro" id="IPR036249">
    <property type="entry name" value="Thioredoxin-like_sf"/>
</dbReference>
<dbReference type="AlphaFoldDB" id="K9HQX7"/>
<reference evidence="12 13" key="1">
    <citation type="journal article" date="2013" name="Genome Announc.">
        <title>Draft Genome Sequence of an Alphaproteobacterium, Caenispirillum salinarum AK4(T), Isolated from a Solar Saltern.</title>
        <authorList>
            <person name="Khatri I."/>
            <person name="Singh A."/>
            <person name="Korpole S."/>
            <person name="Pinnaka A.K."/>
            <person name="Subramanian S."/>
        </authorList>
    </citation>
    <scope>NUCLEOTIDE SEQUENCE [LARGE SCALE GENOMIC DNA]</scope>
    <source>
        <strain evidence="12 13">AK4</strain>
    </source>
</reference>
<dbReference type="NCBIfam" id="NF005722">
    <property type="entry name" value="PRK07539.1-2"/>
    <property type="match status" value="1"/>
</dbReference>
<dbReference type="PROSITE" id="PS01099">
    <property type="entry name" value="COMPLEX1_24K"/>
    <property type="match status" value="1"/>
</dbReference>
<dbReference type="Pfam" id="PF01257">
    <property type="entry name" value="2Fe-2S_thioredx"/>
    <property type="match status" value="1"/>
</dbReference>
<gene>
    <name evidence="12" type="ORF">C882_4188</name>
</gene>
<evidence type="ECO:0000256" key="9">
    <source>
        <dbReference type="ARBA" id="ARBA00047712"/>
    </source>
</evidence>
<dbReference type="FunFam" id="1.10.10.1590:FF:000001">
    <property type="entry name" value="NADH-quinone oxidoreductase subunit E"/>
    <property type="match status" value="1"/>
</dbReference>
<dbReference type="STRING" id="1238182.C882_4188"/>
<sequence>MSAVDQDIQQPATFAFTDEMMDRAKAIIAKYPEGRQRSATLPLLDLAQRQEGWVSKAAMDTIAEMLDVPPMRVYEVATFYTMYKLKPVGKHHIEVCTNVACMLRGSDEIVGACSDHLGIHVGETTEDGQFSLAEAECLGACVNAPMIQIGDHYYEDLDKDSMKAIIDTLKRGESPKPGSQIGRQTSAPAGGLTSLNTEGFKPEGDS</sequence>
<dbReference type="GO" id="GO:0098662">
    <property type="term" value="P:inorganic cation transmembrane transport"/>
    <property type="evidence" value="ECO:0007669"/>
    <property type="project" value="UniProtKB-ARBA"/>
</dbReference>
<organism evidence="12 13">
    <name type="scientific">Caenispirillum salinarum AK4</name>
    <dbReference type="NCBI Taxonomy" id="1238182"/>
    <lineage>
        <taxon>Bacteria</taxon>
        <taxon>Pseudomonadati</taxon>
        <taxon>Pseudomonadota</taxon>
        <taxon>Alphaproteobacteria</taxon>
        <taxon>Rhodospirillales</taxon>
        <taxon>Novispirillaceae</taxon>
        <taxon>Caenispirillum</taxon>
    </lineage>
</organism>
<dbReference type="RefSeq" id="WP_009540296.1">
    <property type="nucleotide sequence ID" value="NZ_ANHY01000007.1"/>
</dbReference>
<evidence type="ECO:0000313" key="13">
    <source>
        <dbReference type="Proteomes" id="UP000009881"/>
    </source>
</evidence>
<feature type="compositionally biased region" description="Polar residues" evidence="11">
    <location>
        <begin position="181"/>
        <end position="197"/>
    </location>
</feature>
<dbReference type="GO" id="GO:0051537">
    <property type="term" value="F:2 iron, 2 sulfur cluster binding"/>
    <property type="evidence" value="ECO:0007669"/>
    <property type="project" value="UniProtKB-KW"/>
</dbReference>
<evidence type="ECO:0000256" key="7">
    <source>
        <dbReference type="ARBA" id="ARBA00023027"/>
    </source>
</evidence>
<dbReference type="GO" id="GO:0046872">
    <property type="term" value="F:metal ion binding"/>
    <property type="evidence" value="ECO:0007669"/>
    <property type="project" value="UniProtKB-KW"/>
</dbReference>
<dbReference type="NCBIfam" id="TIGR01958">
    <property type="entry name" value="nuoE_fam"/>
    <property type="match status" value="1"/>
</dbReference>
<comment type="cofactor">
    <cofactor evidence="10">
        <name>[2Fe-2S] cluster</name>
        <dbReference type="ChEBI" id="CHEBI:190135"/>
    </cofactor>
    <text evidence="10">Binds 1 [2Fe-2S] cluster.</text>
</comment>
<evidence type="ECO:0000256" key="3">
    <source>
        <dbReference type="ARBA" id="ARBA00022723"/>
    </source>
</evidence>
<dbReference type="OrthoDB" id="9807941at2"/>
<dbReference type="CDD" id="cd03064">
    <property type="entry name" value="TRX_Fd_NuoE"/>
    <property type="match status" value="1"/>
</dbReference>
<keyword evidence="6 10" id="KW-0411">Iron-sulfur</keyword>
<feature type="binding site" evidence="10">
    <location>
        <position position="96"/>
    </location>
    <ligand>
        <name>[2Fe-2S] cluster</name>
        <dbReference type="ChEBI" id="CHEBI:190135"/>
    </ligand>
</feature>
<evidence type="ECO:0000313" key="12">
    <source>
        <dbReference type="EMBL" id="EKV30851.1"/>
    </source>
</evidence>
<evidence type="ECO:0000256" key="10">
    <source>
        <dbReference type="PIRSR" id="PIRSR000216-1"/>
    </source>
</evidence>
<protein>
    <submittedName>
        <fullName evidence="12">NADH-ubiquinone oxidoreductase chain E</fullName>
    </submittedName>
</protein>
<dbReference type="PANTHER" id="PTHR10371:SF3">
    <property type="entry name" value="NADH DEHYDROGENASE [UBIQUINONE] FLAVOPROTEIN 2, MITOCHONDRIAL"/>
    <property type="match status" value="1"/>
</dbReference>
<dbReference type="PATRIC" id="fig|1238182.3.peg.1850"/>